<dbReference type="InterPro" id="IPR036396">
    <property type="entry name" value="Cyt_P450_sf"/>
</dbReference>
<keyword evidence="6 7" id="KW-0408">Iron</keyword>
<sequence length="517" mass="58402">MVIDKNSFKGPTLPDNPLTWVAVILLVVAMKLSHIALRGSLARLPGPWHTKFTSAVYTYHQVRGQAPIYVHSLHAKYVVLGTDLTGPGPIVRTAPHEADVSDPAAVQAIYRIKGEFLKSPWYDSLVLGTPNVFNATDPNLHRRRRRLLSQPLSESGLRGLIPIIDGKIQKAMDRMASEMQDKGAADMYKWWLFMATDIIGALSFGDCFRMLDKGEKNQYVKDLESTGDTFMVRAAFPCLTEWIRKVPVPFVPLASLQAANEVECRTMNYAHESLQWHRRLVEENPETTVPTLFSKFYHDKTITAREMEVDAQAYIIGGSDTLSKTLTYLVWAVCRHPSVKERLVREIQQRLPLASQQRSGFTDAQVRDLPYLAMVIEETLRLYPAVPSALPRVVPPEAPELCGHRLPAGATVTTSAYCLHRDPTAFPDPERFLPERWQNPTKRMKDAFMAFGGGSRVCLGMHLARLEIRLAAARFFHRFPDVEISNLEGMSDDDMEAQWYFVLTPKGKRCLVQQKRA</sequence>
<dbReference type="PRINTS" id="PR00385">
    <property type="entry name" value="P450"/>
</dbReference>
<keyword evidence="3 7" id="KW-0349">Heme</keyword>
<dbReference type="SUPFAM" id="SSF48264">
    <property type="entry name" value="Cytochrome P450"/>
    <property type="match status" value="1"/>
</dbReference>
<keyword evidence="7" id="KW-0503">Monooxygenase</keyword>
<dbReference type="EMBL" id="JAQQWK010000011">
    <property type="protein sequence ID" value="KAK8024609.1"/>
    <property type="molecule type" value="Genomic_DNA"/>
</dbReference>
<dbReference type="InterPro" id="IPR002401">
    <property type="entry name" value="Cyt_P450_E_grp-I"/>
</dbReference>
<comment type="caution">
    <text evidence="8">The sequence shown here is derived from an EMBL/GenBank/DDBJ whole genome shotgun (WGS) entry which is preliminary data.</text>
</comment>
<dbReference type="InterPro" id="IPR050121">
    <property type="entry name" value="Cytochrome_P450_monoxygenase"/>
</dbReference>
<evidence type="ECO:0000313" key="9">
    <source>
        <dbReference type="Proteomes" id="UP001444661"/>
    </source>
</evidence>
<accession>A0ABR1S346</accession>
<keyword evidence="9" id="KW-1185">Reference proteome</keyword>
<evidence type="ECO:0000256" key="2">
    <source>
        <dbReference type="ARBA" id="ARBA00010617"/>
    </source>
</evidence>
<keyword evidence="4 7" id="KW-0479">Metal-binding</keyword>
<evidence type="ECO:0000313" key="8">
    <source>
        <dbReference type="EMBL" id="KAK8024609.1"/>
    </source>
</evidence>
<dbReference type="PRINTS" id="PR00463">
    <property type="entry name" value="EP450I"/>
</dbReference>
<evidence type="ECO:0000256" key="7">
    <source>
        <dbReference type="RuleBase" id="RU000461"/>
    </source>
</evidence>
<dbReference type="InterPro" id="IPR017972">
    <property type="entry name" value="Cyt_P450_CS"/>
</dbReference>
<proteinExistence type="inferred from homology"/>
<dbReference type="PROSITE" id="PS00086">
    <property type="entry name" value="CYTOCHROME_P450"/>
    <property type="match status" value="1"/>
</dbReference>
<dbReference type="Gene3D" id="1.10.630.10">
    <property type="entry name" value="Cytochrome P450"/>
    <property type="match status" value="1"/>
</dbReference>
<comment type="similarity">
    <text evidence="2 7">Belongs to the cytochrome P450 family.</text>
</comment>
<name>A0ABR1S346_9PEZI</name>
<dbReference type="Pfam" id="PF00067">
    <property type="entry name" value="p450"/>
    <property type="match status" value="1"/>
</dbReference>
<evidence type="ECO:0000256" key="1">
    <source>
        <dbReference type="ARBA" id="ARBA00001971"/>
    </source>
</evidence>
<organism evidence="8 9">
    <name type="scientific">Apiospora rasikravindrae</name>
    <dbReference type="NCBI Taxonomy" id="990691"/>
    <lineage>
        <taxon>Eukaryota</taxon>
        <taxon>Fungi</taxon>
        <taxon>Dikarya</taxon>
        <taxon>Ascomycota</taxon>
        <taxon>Pezizomycotina</taxon>
        <taxon>Sordariomycetes</taxon>
        <taxon>Xylariomycetidae</taxon>
        <taxon>Amphisphaeriales</taxon>
        <taxon>Apiosporaceae</taxon>
        <taxon>Apiospora</taxon>
    </lineage>
</organism>
<dbReference type="Proteomes" id="UP001444661">
    <property type="component" value="Unassembled WGS sequence"/>
</dbReference>
<gene>
    <name evidence="8" type="ORF">PG993_012675</name>
</gene>
<protein>
    <submittedName>
        <fullName evidence="8">Cytochrome p450 domain-containing protein</fullName>
    </submittedName>
</protein>
<dbReference type="PANTHER" id="PTHR24305">
    <property type="entry name" value="CYTOCHROME P450"/>
    <property type="match status" value="1"/>
</dbReference>
<evidence type="ECO:0000256" key="3">
    <source>
        <dbReference type="ARBA" id="ARBA00022617"/>
    </source>
</evidence>
<reference evidence="8 9" key="1">
    <citation type="submission" date="2023-01" db="EMBL/GenBank/DDBJ databases">
        <title>Analysis of 21 Apiospora genomes using comparative genomics revels a genus with tremendous synthesis potential of carbohydrate active enzymes and secondary metabolites.</title>
        <authorList>
            <person name="Sorensen T."/>
        </authorList>
    </citation>
    <scope>NUCLEOTIDE SEQUENCE [LARGE SCALE GENOMIC DNA]</scope>
    <source>
        <strain evidence="8 9">CBS 33761</strain>
    </source>
</reference>
<evidence type="ECO:0000256" key="4">
    <source>
        <dbReference type="ARBA" id="ARBA00022723"/>
    </source>
</evidence>
<evidence type="ECO:0000256" key="5">
    <source>
        <dbReference type="ARBA" id="ARBA00023002"/>
    </source>
</evidence>
<dbReference type="PANTHER" id="PTHR24305:SF96">
    <property type="entry name" value="CYTOCHROME P450 MONOOXYGENASE STCB-RELATED"/>
    <property type="match status" value="1"/>
</dbReference>
<dbReference type="InterPro" id="IPR001128">
    <property type="entry name" value="Cyt_P450"/>
</dbReference>
<comment type="cofactor">
    <cofactor evidence="1">
        <name>heme</name>
        <dbReference type="ChEBI" id="CHEBI:30413"/>
    </cofactor>
</comment>
<keyword evidence="5 7" id="KW-0560">Oxidoreductase</keyword>
<evidence type="ECO:0000256" key="6">
    <source>
        <dbReference type="ARBA" id="ARBA00023004"/>
    </source>
</evidence>
<dbReference type="CDD" id="cd11059">
    <property type="entry name" value="CYP_fungal"/>
    <property type="match status" value="1"/>
</dbReference>